<sequence>MIADHSGPEEKLPRLGGRQPLLLTGGTQALQRTVNCRITVPGEEPVLISIPNTLGALVLKGAAYREDSRDIRRHLDDAAVLLATVTDPLGLAGQLKGSDRSRIRTLQNALIDPLHESWLLLEEPDRQPAMDALSVLAADPPTPKPHRRRLGSR</sequence>
<evidence type="ECO:0000256" key="1">
    <source>
        <dbReference type="SAM" id="MobiDB-lite"/>
    </source>
</evidence>
<dbReference type="EMBL" id="ANPE02000150">
    <property type="protein sequence ID" value="EMY33859.1"/>
    <property type="molecule type" value="Genomic_DNA"/>
</dbReference>
<accession>N1V1J4</accession>
<feature type="compositionally biased region" description="Basic residues" evidence="1">
    <location>
        <begin position="144"/>
        <end position="153"/>
    </location>
</feature>
<comment type="caution">
    <text evidence="2">The sequence shown here is derived from an EMBL/GenBank/DDBJ whole genome shotgun (WGS) entry which is preliminary data.</text>
</comment>
<gene>
    <name evidence="2" type="ORF">D477_012870</name>
</gene>
<dbReference type="AlphaFoldDB" id="N1V1J4"/>
<evidence type="ECO:0000313" key="3">
    <source>
        <dbReference type="Proteomes" id="UP000010729"/>
    </source>
</evidence>
<organism evidence="2 3">
    <name type="scientific">Arthrobacter crystallopoietes BAB-32</name>
    <dbReference type="NCBI Taxonomy" id="1246476"/>
    <lineage>
        <taxon>Bacteria</taxon>
        <taxon>Bacillati</taxon>
        <taxon>Actinomycetota</taxon>
        <taxon>Actinomycetes</taxon>
        <taxon>Micrococcales</taxon>
        <taxon>Micrococcaceae</taxon>
        <taxon>Crystallibacter</taxon>
    </lineage>
</organism>
<evidence type="ECO:0000313" key="2">
    <source>
        <dbReference type="EMBL" id="EMY33859.1"/>
    </source>
</evidence>
<dbReference type="Proteomes" id="UP000010729">
    <property type="component" value="Unassembled WGS sequence"/>
</dbReference>
<protein>
    <submittedName>
        <fullName evidence="2">Uncharacterized protein</fullName>
    </submittedName>
</protein>
<keyword evidence="3" id="KW-1185">Reference proteome</keyword>
<name>N1V1J4_9MICC</name>
<feature type="region of interest" description="Disordered" evidence="1">
    <location>
        <begin position="134"/>
        <end position="153"/>
    </location>
</feature>
<proteinExistence type="predicted"/>
<reference evidence="2 3" key="1">
    <citation type="journal article" date="2013" name="Genome Announc.">
        <title>Draft Genome Sequence of Arthrobacter crystallopoietes Strain BAB-32, Revealing Genes for Bioremediation.</title>
        <authorList>
            <person name="Joshi M.N."/>
            <person name="Pandit A.S."/>
            <person name="Sharma A."/>
            <person name="Pandya R.V."/>
            <person name="Desai S.M."/>
            <person name="Saxena A.K."/>
            <person name="Bagatharia S.B."/>
        </authorList>
    </citation>
    <scope>NUCLEOTIDE SEQUENCE [LARGE SCALE GENOMIC DNA]</scope>
    <source>
        <strain evidence="2 3">BAB-32</strain>
    </source>
</reference>
<dbReference type="RefSeq" id="WP_005269632.1">
    <property type="nucleotide sequence ID" value="NZ_ANPE02000150.1"/>
</dbReference>